<evidence type="ECO:0000256" key="1">
    <source>
        <dbReference type="ARBA" id="ARBA00004418"/>
    </source>
</evidence>
<dbReference type="InterPro" id="IPR013783">
    <property type="entry name" value="Ig-like_fold"/>
</dbReference>
<keyword evidence="8" id="KW-1185">Reference proteome</keyword>
<dbReference type="Proteomes" id="UP000605099">
    <property type="component" value="Unassembled WGS sequence"/>
</dbReference>
<reference evidence="8" key="1">
    <citation type="journal article" date="2019" name="Int. J. Syst. Evol. Microbiol.">
        <title>The Global Catalogue of Microorganisms (GCM) 10K type strain sequencing project: providing services to taxonomists for standard genome sequencing and annotation.</title>
        <authorList>
            <consortium name="The Broad Institute Genomics Platform"/>
            <consortium name="The Broad Institute Genome Sequencing Center for Infectious Disease"/>
            <person name="Wu L."/>
            <person name="Ma J."/>
        </authorList>
    </citation>
    <scope>NUCLEOTIDE SEQUENCE [LARGE SCALE GENOMIC DNA]</scope>
    <source>
        <strain evidence="8">CGMCC 1.6784</strain>
    </source>
</reference>
<evidence type="ECO:0000313" key="7">
    <source>
        <dbReference type="EMBL" id="GGN42537.1"/>
    </source>
</evidence>
<dbReference type="InterPro" id="IPR011013">
    <property type="entry name" value="Gal_mutarotase_sf_dom"/>
</dbReference>
<organism evidence="7 8">
    <name type="scientific">Novosphingobium indicum</name>
    <dbReference type="NCBI Taxonomy" id="462949"/>
    <lineage>
        <taxon>Bacteria</taxon>
        <taxon>Pseudomonadati</taxon>
        <taxon>Pseudomonadota</taxon>
        <taxon>Alphaproteobacteria</taxon>
        <taxon>Sphingomonadales</taxon>
        <taxon>Sphingomonadaceae</taxon>
        <taxon>Novosphingobium</taxon>
    </lineage>
</organism>
<keyword evidence="5" id="KW-0574">Periplasm</keyword>
<dbReference type="InterPro" id="IPR007444">
    <property type="entry name" value="Glucan_biosyn_MdoG_C"/>
</dbReference>
<sequence>MRQARDLAAREYSAPEKPANLPTDFDAFGKLAYGPAGSLGGNVRLFPAARGIAEHSVALHLVDGGQARRLVETDGLFVGGASADPAGFRVMEAGQAGDWLAFLGASYFRASGSRDQYGLSARGIAVDTGTGRPEEFPAFTAFWIEPVDNDHVRIFALLDGPSLAGAYAFDCRKNGEGVEQNVQASLFFRRDIERLGIAPATSMYWYDQHDARSDWRREIHDSDGLAIWSGTGEHIWRPLENPDEARVTSFRADRVKGFGLMQRDQAFDHFQDDGAFYDRRPSLWIEPDDDWGPGRVMLYEMPTDNETQDNIAAFWVSNQTARRGERRDIGYTLTWAFSAPSEVTNARCVDMFEGPAGRPGEPPTAGARKYVFDFAGPVLTGQGRDAGIDAVTDLPSDALLSLSAYPVAGAEARWRVMLDVKLSAVPRPEMRLYLRRGTAALSETVIKMVKL</sequence>
<evidence type="ECO:0000256" key="5">
    <source>
        <dbReference type="ARBA" id="ARBA00022764"/>
    </source>
</evidence>
<comment type="caution">
    <text evidence="7">The sequence shown here is derived from an EMBL/GenBank/DDBJ whole genome shotgun (WGS) entry which is preliminary data.</text>
</comment>
<evidence type="ECO:0000313" key="8">
    <source>
        <dbReference type="Proteomes" id="UP000605099"/>
    </source>
</evidence>
<evidence type="ECO:0000259" key="6">
    <source>
        <dbReference type="Pfam" id="PF04349"/>
    </source>
</evidence>
<dbReference type="EMBL" id="BMLK01000002">
    <property type="protein sequence ID" value="GGN42537.1"/>
    <property type="molecule type" value="Genomic_DNA"/>
</dbReference>
<dbReference type="PANTHER" id="PTHR30504:SF3">
    <property type="entry name" value="GLUCANS BIOSYNTHESIS PROTEIN D"/>
    <property type="match status" value="1"/>
</dbReference>
<evidence type="ECO:0000256" key="2">
    <source>
        <dbReference type="ARBA" id="ARBA00005001"/>
    </source>
</evidence>
<protein>
    <submittedName>
        <fullName evidence="7">Glucan biosynthesis protein D</fullName>
    </submittedName>
</protein>
<dbReference type="InterPro" id="IPR014756">
    <property type="entry name" value="Ig_E-set"/>
</dbReference>
<dbReference type="SUPFAM" id="SSF74650">
    <property type="entry name" value="Galactose mutarotase-like"/>
    <property type="match status" value="1"/>
</dbReference>
<feature type="domain" description="Glucan biosynthesis periplasmic MdoG C-terminal" evidence="6">
    <location>
        <begin position="2"/>
        <end position="446"/>
    </location>
</feature>
<proteinExistence type="inferred from homology"/>
<comment type="subcellular location">
    <subcellularLocation>
        <location evidence="1">Periplasm</location>
    </subcellularLocation>
</comment>
<comment type="similarity">
    <text evidence="3">Belongs to the OpgD/OpgG family.</text>
</comment>
<dbReference type="SUPFAM" id="SSF81296">
    <property type="entry name" value="E set domains"/>
    <property type="match status" value="1"/>
</dbReference>
<dbReference type="PANTHER" id="PTHR30504">
    <property type="entry name" value="GLUCANS BIOSYNTHESIS PROTEIN"/>
    <property type="match status" value="1"/>
</dbReference>
<dbReference type="InterPro" id="IPR014718">
    <property type="entry name" value="GH-type_carb-bd"/>
</dbReference>
<comment type="pathway">
    <text evidence="2">Glycan metabolism; osmoregulated periplasmic glucan (OPG) biosynthesis.</text>
</comment>
<gene>
    <name evidence="7" type="primary">mdoG</name>
    <name evidence="7" type="ORF">GCM10011349_05740</name>
</gene>
<dbReference type="InterPro" id="IPR014438">
    <property type="entry name" value="Glucan_biosyn_MdoG/MdoD"/>
</dbReference>
<name>A0ABQ2J9D4_9SPHN</name>
<evidence type="ECO:0000256" key="4">
    <source>
        <dbReference type="ARBA" id="ARBA00022729"/>
    </source>
</evidence>
<keyword evidence="4" id="KW-0732">Signal</keyword>
<dbReference type="Gene3D" id="2.70.98.10">
    <property type="match status" value="1"/>
</dbReference>
<dbReference type="Gene3D" id="2.60.40.10">
    <property type="entry name" value="Immunoglobulins"/>
    <property type="match status" value="1"/>
</dbReference>
<dbReference type="Pfam" id="PF04349">
    <property type="entry name" value="MdoG"/>
    <property type="match status" value="1"/>
</dbReference>
<accession>A0ABQ2J9D4</accession>
<dbReference type="PIRSF" id="PIRSF006281">
    <property type="entry name" value="MdoG"/>
    <property type="match status" value="1"/>
</dbReference>
<evidence type="ECO:0000256" key="3">
    <source>
        <dbReference type="ARBA" id="ARBA00009284"/>
    </source>
</evidence>